<evidence type="ECO:0000256" key="1">
    <source>
        <dbReference type="ARBA" id="ARBA00022741"/>
    </source>
</evidence>
<dbReference type="Gene3D" id="3.30.200.20">
    <property type="entry name" value="Phosphorylase Kinase, domain 1"/>
    <property type="match status" value="1"/>
</dbReference>
<proteinExistence type="inferred from homology"/>
<comment type="caution">
    <text evidence="7">The sequence shown here is derived from an EMBL/GenBank/DDBJ whole genome shotgun (WGS) entry which is preliminary data.</text>
</comment>
<keyword evidence="4" id="KW-0808">Transferase</keyword>
<reference evidence="7" key="1">
    <citation type="submission" date="2023-01" db="EMBL/GenBank/DDBJ databases">
        <title>Genome assembly of the deep-sea coral Lophelia pertusa.</title>
        <authorList>
            <person name="Herrera S."/>
            <person name="Cordes E."/>
        </authorList>
    </citation>
    <scope>NUCLEOTIDE SEQUENCE</scope>
    <source>
        <strain evidence="7">USNM1676648</strain>
        <tissue evidence="7">Polyp</tissue>
    </source>
</reference>
<keyword evidence="2 3" id="KW-0067">ATP-binding</keyword>
<evidence type="ECO:0000259" key="6">
    <source>
        <dbReference type="PROSITE" id="PS50011"/>
    </source>
</evidence>
<evidence type="ECO:0000313" key="8">
    <source>
        <dbReference type="Proteomes" id="UP001163046"/>
    </source>
</evidence>
<dbReference type="InterPro" id="IPR011009">
    <property type="entry name" value="Kinase-like_dom_sf"/>
</dbReference>
<organism evidence="7 8">
    <name type="scientific">Desmophyllum pertusum</name>
    <dbReference type="NCBI Taxonomy" id="174260"/>
    <lineage>
        <taxon>Eukaryota</taxon>
        <taxon>Metazoa</taxon>
        <taxon>Cnidaria</taxon>
        <taxon>Anthozoa</taxon>
        <taxon>Hexacorallia</taxon>
        <taxon>Scleractinia</taxon>
        <taxon>Caryophylliina</taxon>
        <taxon>Caryophylliidae</taxon>
        <taxon>Desmophyllum</taxon>
    </lineage>
</organism>
<feature type="region of interest" description="Disordered" evidence="5">
    <location>
        <begin position="324"/>
        <end position="377"/>
    </location>
</feature>
<dbReference type="Gene3D" id="6.10.140.620">
    <property type="match status" value="1"/>
</dbReference>
<feature type="domain" description="Protein kinase" evidence="6">
    <location>
        <begin position="7"/>
        <end position="267"/>
    </location>
</feature>
<dbReference type="FunFam" id="1.10.510.10:FF:001701">
    <property type="entry name" value="Phosphorylase kinase catalytic subunit gamma 2"/>
    <property type="match status" value="1"/>
</dbReference>
<dbReference type="AlphaFoldDB" id="A0A9W9YP50"/>
<evidence type="ECO:0000256" key="2">
    <source>
        <dbReference type="ARBA" id="ARBA00022840"/>
    </source>
</evidence>
<dbReference type="InterPro" id="IPR000719">
    <property type="entry name" value="Prot_kinase_dom"/>
</dbReference>
<dbReference type="PROSITE" id="PS00108">
    <property type="entry name" value="PROTEIN_KINASE_ST"/>
    <property type="match status" value="1"/>
</dbReference>
<dbReference type="Proteomes" id="UP001163046">
    <property type="component" value="Unassembled WGS sequence"/>
</dbReference>
<dbReference type="GO" id="GO:0005524">
    <property type="term" value="F:ATP binding"/>
    <property type="evidence" value="ECO:0007669"/>
    <property type="project" value="UniProtKB-UniRule"/>
</dbReference>
<keyword evidence="4" id="KW-0723">Serine/threonine-protein kinase</keyword>
<dbReference type="SMART" id="SM00220">
    <property type="entry name" value="S_TKc"/>
    <property type="match status" value="1"/>
</dbReference>
<dbReference type="GO" id="GO:0004674">
    <property type="term" value="F:protein serine/threonine kinase activity"/>
    <property type="evidence" value="ECO:0007669"/>
    <property type="project" value="UniProtKB-KW"/>
</dbReference>
<dbReference type="PANTHER" id="PTHR24347">
    <property type="entry name" value="SERINE/THREONINE-PROTEIN KINASE"/>
    <property type="match status" value="1"/>
</dbReference>
<feature type="binding site" evidence="3">
    <location>
        <position position="36"/>
    </location>
    <ligand>
        <name>ATP</name>
        <dbReference type="ChEBI" id="CHEBI:30616"/>
    </ligand>
</feature>
<dbReference type="EMBL" id="MU827309">
    <property type="protein sequence ID" value="KAJ7360541.1"/>
    <property type="molecule type" value="Genomic_DNA"/>
</dbReference>
<protein>
    <recommendedName>
        <fullName evidence="6">Protein kinase domain-containing protein</fullName>
    </recommendedName>
</protein>
<keyword evidence="1 3" id="KW-0547">Nucleotide-binding</keyword>
<keyword evidence="8" id="KW-1185">Reference proteome</keyword>
<dbReference type="PROSITE" id="PS00107">
    <property type="entry name" value="PROTEIN_KINASE_ATP"/>
    <property type="match status" value="1"/>
</dbReference>
<evidence type="ECO:0000313" key="7">
    <source>
        <dbReference type="EMBL" id="KAJ7360541.1"/>
    </source>
</evidence>
<dbReference type="PROSITE" id="PS50011">
    <property type="entry name" value="PROTEIN_KINASE_DOM"/>
    <property type="match status" value="1"/>
</dbReference>
<dbReference type="InterPro" id="IPR017441">
    <property type="entry name" value="Protein_kinase_ATP_BS"/>
</dbReference>
<dbReference type="CDD" id="cd05117">
    <property type="entry name" value="STKc_CAMK"/>
    <property type="match status" value="1"/>
</dbReference>
<dbReference type="Gene3D" id="1.10.510.10">
    <property type="entry name" value="Transferase(Phosphotransferase) domain 1"/>
    <property type="match status" value="1"/>
</dbReference>
<dbReference type="InterPro" id="IPR008271">
    <property type="entry name" value="Ser/Thr_kinase_AS"/>
</dbReference>
<gene>
    <name evidence="7" type="ORF">OS493_015645</name>
</gene>
<sequence length="411" mass="46858">MKFEDVYEIKELIGKGSFAEVKKCVNRKTSQLFAVKEIHYEDAEHRENVEHESELLEQLDHVSIVRLEEVFYADGKVLMVLEYLPGGDLFDGLVSRPSYSEKDACACAQQIITALNYLSKLGIIHRDLKPENLLLAEKPTVDRPPIVKLTDFGIAKSIKDGRQVIECHGSGSPMYLAPETILERPVGCAVDIWACGVILYLLLVGYPPFWNQRVEFLLLSILQGNYTFPSPYWDSVSDSAKDLIRKMLTVNPDQRITASQALRHDWISQGDIVPSLHRQTTFVRLTAFNARRKLKGVVLGLIARKRLTFTPSRNVVRLSRKDSYTPDPELEHEGQEILANKEHEEEHRLGKIDEDVNGHDNDLAKSPKEYHLTDLKPRRARTYRSSVYIKVKAGEGRARDRVGKKRPDEDN</sequence>
<evidence type="ECO:0000256" key="3">
    <source>
        <dbReference type="PROSITE-ProRule" id="PRU10141"/>
    </source>
</evidence>
<name>A0A9W9YP50_9CNID</name>
<comment type="similarity">
    <text evidence="4">Belongs to the protein kinase superfamily.</text>
</comment>
<evidence type="ECO:0000256" key="4">
    <source>
        <dbReference type="RuleBase" id="RU000304"/>
    </source>
</evidence>
<dbReference type="Pfam" id="PF00069">
    <property type="entry name" value="Pkinase"/>
    <property type="match status" value="1"/>
</dbReference>
<evidence type="ECO:0000256" key="5">
    <source>
        <dbReference type="SAM" id="MobiDB-lite"/>
    </source>
</evidence>
<accession>A0A9W9YP50</accession>
<keyword evidence="4" id="KW-0418">Kinase</keyword>
<dbReference type="OrthoDB" id="40902at2759"/>
<dbReference type="SUPFAM" id="SSF56112">
    <property type="entry name" value="Protein kinase-like (PK-like)"/>
    <property type="match status" value="1"/>
</dbReference>